<dbReference type="RefSeq" id="WP_079730263.1">
    <property type="nucleotide sequence ID" value="NZ_FVZE01000002.1"/>
</dbReference>
<accession>A0A1U6HMF6</accession>
<dbReference type="Proteomes" id="UP000190989">
    <property type="component" value="Unassembled WGS sequence"/>
</dbReference>
<gene>
    <name evidence="1" type="ORF">SAMN06295987_102766</name>
</gene>
<evidence type="ECO:0000313" key="2">
    <source>
        <dbReference type="Proteomes" id="UP000190989"/>
    </source>
</evidence>
<proteinExistence type="predicted"/>
<evidence type="ECO:0000313" key="1">
    <source>
        <dbReference type="EMBL" id="SLJ96968.1"/>
    </source>
</evidence>
<organism evidence="1 2">
    <name type="scientific">Novosphingobium mathurense</name>
    <dbReference type="NCBI Taxonomy" id="428990"/>
    <lineage>
        <taxon>Bacteria</taxon>
        <taxon>Pseudomonadati</taxon>
        <taxon>Pseudomonadota</taxon>
        <taxon>Alphaproteobacteria</taxon>
        <taxon>Sphingomonadales</taxon>
        <taxon>Sphingomonadaceae</taxon>
        <taxon>Novosphingobium</taxon>
    </lineage>
</organism>
<protein>
    <submittedName>
        <fullName evidence="1">Uncharacterized protein</fullName>
    </submittedName>
</protein>
<dbReference type="EMBL" id="FVZE01000002">
    <property type="protein sequence ID" value="SLJ96968.1"/>
    <property type="molecule type" value="Genomic_DNA"/>
</dbReference>
<keyword evidence="2" id="KW-1185">Reference proteome</keyword>
<dbReference type="STRING" id="428990.SAMN06295987_102766"/>
<name>A0A1U6HMF6_9SPHN</name>
<sequence>MVYPSELSDWRAQGPLDEEAMMDGQDEGAGERFNKVAALAYARWEALREDDELPSIAHSAIEETRLFTPNCVQVAWDPEVTLPTISYLGEDLAPQLAEISGDPWPNLPIENPIVVLLHRISQQAVEEADATEFRECVTDSNGMTRECRGLALPFLGRERGTFLVDVMFNLDQPMQPLEQAEELGELLLEQEFNPEEMPRLAKAPQQPPVLFVCVSGDRDQIAKAQPTRPSEATMKPYLLPISAEIPTKDEAGSGTLQEEEPLLLTETFEAPSADESLLINYDEFLMSLEEARQQVEAASSSEERSHVALYKAIGAAYDFSLYALDAPDRLERMVMEAGLTMQARAPMTPIVKLVFGSHYDRSRLAEYATALAHGRRKGVTAGGFVDYLLAYEGGLKGIVKTERARKRKVGAPRQSKLEKIESKLRALPAVPAQAITPEGEEFALVIARRMPDGTIALLGEVPNDEKLLCTAAQKLLKS</sequence>
<dbReference type="AlphaFoldDB" id="A0A1U6HMF6"/>
<reference evidence="2" key="1">
    <citation type="submission" date="2017-02" db="EMBL/GenBank/DDBJ databases">
        <authorList>
            <person name="Varghese N."/>
            <person name="Submissions S."/>
        </authorList>
    </citation>
    <scope>NUCLEOTIDE SEQUENCE [LARGE SCALE GENOMIC DNA]</scope>
    <source>
        <strain evidence="2">SM117</strain>
    </source>
</reference>